<reference evidence="2 4" key="4">
    <citation type="submission" date="2019-04" db="EMBL/GenBank/DDBJ databases">
        <title>A reverse ecology approach based on a biological definition of microbial populations.</title>
        <authorList>
            <person name="Arevalo P."/>
            <person name="Vaninsberghe D."/>
            <person name="Elsherbini J."/>
            <person name="Gore J."/>
            <person name="Polz M."/>
        </authorList>
    </citation>
    <scope>NUCLEOTIDE SEQUENCE [LARGE SCALE GENOMIC DNA]</scope>
    <source>
        <strain evidence="2 4">10N.222.45.A8</strain>
    </source>
</reference>
<proteinExistence type="predicted"/>
<dbReference type="EMBL" id="MDBP01000013">
    <property type="protein sequence ID" value="PMP17845.1"/>
    <property type="molecule type" value="Genomic_DNA"/>
</dbReference>
<sequence>MINDKYRCNQNWSEWPRCVTNINDIELDWRWVSFYREGKSHKGISSFSQQITRLSAKQVNVEFLSEIAELQNLEYLEIERLSSDTLLPLINLNKLETLKISGVSKAENFEVLASLPNLRYLFIEGAKKLNNLECLSGFTELISLGVEGTMYTNQKVLSLQPISTLPNLEALFLTSVSLTDKSILCLADLPKIRVLSCARFTTKEHFSSLKSKKPNLKCRWFEAYEI</sequence>
<name>A0A2N7NNH6_9VIBR</name>
<protein>
    <recommendedName>
        <fullName evidence="5">Leucine-rich repeat domain-containing protein</fullName>
    </recommendedName>
</protein>
<evidence type="ECO:0000313" key="4">
    <source>
        <dbReference type="Proteomes" id="UP000308018"/>
    </source>
</evidence>
<evidence type="ECO:0000313" key="1">
    <source>
        <dbReference type="EMBL" id="PMP17845.1"/>
    </source>
</evidence>
<dbReference type="InterPro" id="IPR032675">
    <property type="entry name" value="LRR_dom_sf"/>
</dbReference>
<dbReference type="Gene3D" id="3.80.10.10">
    <property type="entry name" value="Ribonuclease Inhibitor"/>
    <property type="match status" value="1"/>
</dbReference>
<gene>
    <name evidence="1" type="ORF">BCS92_24450</name>
    <name evidence="2" type="ORF">FC057_25090</name>
</gene>
<evidence type="ECO:0000313" key="2">
    <source>
        <dbReference type="EMBL" id="TKG25283.1"/>
    </source>
</evidence>
<accession>A0A2N7NNH6</accession>
<dbReference type="Proteomes" id="UP000308018">
    <property type="component" value="Unassembled WGS sequence"/>
</dbReference>
<evidence type="ECO:0000313" key="3">
    <source>
        <dbReference type="Proteomes" id="UP000235579"/>
    </source>
</evidence>
<organism evidence="1 3">
    <name type="scientific">Vibrio tasmaniensis</name>
    <dbReference type="NCBI Taxonomy" id="212663"/>
    <lineage>
        <taxon>Bacteria</taxon>
        <taxon>Pseudomonadati</taxon>
        <taxon>Pseudomonadota</taxon>
        <taxon>Gammaproteobacteria</taxon>
        <taxon>Vibrionales</taxon>
        <taxon>Vibrionaceae</taxon>
        <taxon>Vibrio</taxon>
    </lineage>
</organism>
<comment type="caution">
    <text evidence="1">The sequence shown here is derived from an EMBL/GenBank/DDBJ whole genome shotgun (WGS) entry which is preliminary data.</text>
</comment>
<dbReference type="RefSeq" id="WP_102257394.1">
    <property type="nucleotide sequence ID" value="NZ_MDBP01000013.1"/>
</dbReference>
<dbReference type="EMBL" id="SYVV01000113">
    <property type="protein sequence ID" value="TKG25283.1"/>
    <property type="molecule type" value="Genomic_DNA"/>
</dbReference>
<dbReference type="SUPFAM" id="SSF52047">
    <property type="entry name" value="RNI-like"/>
    <property type="match status" value="1"/>
</dbReference>
<evidence type="ECO:0008006" key="5">
    <source>
        <dbReference type="Google" id="ProtNLM"/>
    </source>
</evidence>
<reference evidence="1" key="2">
    <citation type="submission" date="2016-07" db="EMBL/GenBank/DDBJ databases">
        <authorList>
            <person name="Wan K."/>
            <person name="Booth B."/>
            <person name="Spirohn K."/>
            <person name="Hao T."/>
            <person name="Hu Y."/>
            <person name="Calderwood M."/>
            <person name="Hill D."/>
            <person name="Mohr S."/>
            <person name="Vidal M."/>
            <person name="Celniker S."/>
            <person name="Perrimon N."/>
        </authorList>
    </citation>
    <scope>NUCLEOTIDE SEQUENCE</scope>
    <source>
        <strain evidence="1">10N.222.48.A2</strain>
    </source>
</reference>
<dbReference type="Proteomes" id="UP000235579">
    <property type="component" value="Unassembled WGS sequence"/>
</dbReference>
<reference evidence="1" key="3">
    <citation type="journal article" date="2018" name="Nature">
        <title>A major lineage of non-tailed dsDNA viruses as unrecognized killers of marine bacteria.</title>
        <authorList>
            <person name="Kauffman K.M."/>
            <person name="Hussain F.A."/>
            <person name="Yang J."/>
            <person name="Arevalo P."/>
            <person name="Brown J.M."/>
            <person name="Chang W.K."/>
            <person name="VanInsberghe D."/>
            <person name="Elsherbini J."/>
            <person name="Sharma R.S."/>
            <person name="Cutler M.B."/>
            <person name="Kelly L."/>
            <person name="Polz M.F."/>
        </authorList>
    </citation>
    <scope>NUCLEOTIDE SEQUENCE</scope>
    <source>
        <strain evidence="1">10N.222.48.A2</strain>
    </source>
</reference>
<reference evidence="3" key="1">
    <citation type="submission" date="2016-07" db="EMBL/GenBank/DDBJ databases">
        <title>Nontailed viruses are major unrecognized killers of bacteria in the ocean.</title>
        <authorList>
            <person name="Kauffman K."/>
            <person name="Hussain F."/>
            <person name="Yang J."/>
            <person name="Arevalo P."/>
            <person name="Brown J."/>
            <person name="Cutler M."/>
            <person name="Kelly L."/>
            <person name="Polz M.F."/>
        </authorList>
    </citation>
    <scope>NUCLEOTIDE SEQUENCE [LARGE SCALE GENOMIC DNA]</scope>
    <source>
        <strain evidence="3">10N.222.48.A2</strain>
    </source>
</reference>
<dbReference type="AlphaFoldDB" id="A0A2N7NNH6"/>